<protein>
    <recommendedName>
        <fullName evidence="5 17">Epoxyqueuosine reductase QueH</fullName>
        <ecNumber evidence="4 17">1.17.99.6</ecNumber>
    </recommendedName>
    <alternativeName>
        <fullName evidence="15 17">Queuosine biosynthesis protein QueH</fullName>
    </alternativeName>
</protein>
<evidence type="ECO:0000256" key="16">
    <source>
        <dbReference type="ARBA" id="ARBA00047415"/>
    </source>
</evidence>
<name>A0A7S6WR40_9SPIR</name>
<keyword evidence="14 17" id="KW-0676">Redox-active center</keyword>
<evidence type="ECO:0000256" key="11">
    <source>
        <dbReference type="ARBA" id="ARBA00023004"/>
    </source>
</evidence>
<evidence type="ECO:0000256" key="3">
    <source>
        <dbReference type="ARBA" id="ARBA00008207"/>
    </source>
</evidence>
<sequence length="216" mass="25137">MNNQKNNFDKQMQDVILNLPPRENPYSVLLHSCCAPCSSSAILKLACFFKITVFYYNPNIDTAEEYFKRAEEQKHLISVYNNEKQIYNNKFPISVIEEKYFPEEFFEVSKGLENCAEGGERCMRCYFLRIKKTAKRAEADGFDFFTTTLSLSPLKNAEKINAIGFSLSSEKSRWLPCDFKKRNGYLDSVKLSKELGLYRQDYCGCIYSKPQENFKV</sequence>
<feature type="binding site" evidence="17">
    <location>
        <position position="122"/>
    </location>
    <ligand>
        <name>[4Fe-4S] cluster</name>
        <dbReference type="ChEBI" id="CHEBI:49883"/>
    </ligand>
</feature>
<dbReference type="InterPro" id="IPR003828">
    <property type="entry name" value="QueH"/>
</dbReference>
<keyword evidence="8 17" id="KW-0479">Metal-binding</keyword>
<evidence type="ECO:0000256" key="12">
    <source>
        <dbReference type="ARBA" id="ARBA00023014"/>
    </source>
</evidence>
<evidence type="ECO:0000256" key="7">
    <source>
        <dbReference type="ARBA" id="ARBA00022694"/>
    </source>
</evidence>
<dbReference type="HAMAP" id="MF_02089">
    <property type="entry name" value="QueH"/>
    <property type="match status" value="1"/>
</dbReference>
<dbReference type="EMBL" id="CP061839">
    <property type="protein sequence ID" value="QOW61677.1"/>
    <property type="molecule type" value="Genomic_DNA"/>
</dbReference>
<keyword evidence="10 17" id="KW-0560">Oxidoreductase</keyword>
<evidence type="ECO:0000256" key="1">
    <source>
        <dbReference type="ARBA" id="ARBA00002268"/>
    </source>
</evidence>
<evidence type="ECO:0000256" key="9">
    <source>
        <dbReference type="ARBA" id="ARBA00022785"/>
    </source>
</evidence>
<comment type="similarity">
    <text evidence="3 17">Belongs to the QueH family.</text>
</comment>
<dbReference type="EC" id="1.17.99.6" evidence="4 17"/>
<evidence type="ECO:0000256" key="17">
    <source>
        <dbReference type="HAMAP-Rule" id="MF_02089"/>
    </source>
</evidence>
<feature type="binding site" evidence="17">
    <location>
        <position position="125"/>
    </location>
    <ligand>
        <name>[4Fe-4S] cluster</name>
        <dbReference type="ChEBI" id="CHEBI:49883"/>
    </ligand>
</feature>
<dbReference type="RefSeq" id="WP_194077151.1">
    <property type="nucleotide sequence ID" value="NZ_CP061839.1"/>
</dbReference>
<evidence type="ECO:0000256" key="10">
    <source>
        <dbReference type="ARBA" id="ARBA00023002"/>
    </source>
</evidence>
<accession>A0A7S6WR40</accession>
<dbReference type="Proteomes" id="UP000593915">
    <property type="component" value="Chromosome"/>
</dbReference>
<evidence type="ECO:0000256" key="13">
    <source>
        <dbReference type="ARBA" id="ARBA00023157"/>
    </source>
</evidence>
<proteinExistence type="inferred from homology"/>
<keyword evidence="7 17" id="KW-0819">tRNA processing</keyword>
<evidence type="ECO:0000256" key="5">
    <source>
        <dbReference type="ARBA" id="ARBA00016895"/>
    </source>
</evidence>
<organism evidence="18 19">
    <name type="scientific">Treponema pedis</name>
    <dbReference type="NCBI Taxonomy" id="409322"/>
    <lineage>
        <taxon>Bacteria</taxon>
        <taxon>Pseudomonadati</taxon>
        <taxon>Spirochaetota</taxon>
        <taxon>Spirochaetia</taxon>
        <taxon>Spirochaetales</taxon>
        <taxon>Treponemataceae</taxon>
        <taxon>Treponema</taxon>
    </lineage>
</organism>
<dbReference type="Pfam" id="PF02677">
    <property type="entry name" value="QueH"/>
    <property type="match status" value="1"/>
</dbReference>
<dbReference type="GO" id="GO:0008616">
    <property type="term" value="P:tRNA queuosine(34) biosynthetic process"/>
    <property type="evidence" value="ECO:0007669"/>
    <property type="project" value="UniProtKB-UniRule"/>
</dbReference>
<dbReference type="AlphaFoldDB" id="A0A7S6WR40"/>
<evidence type="ECO:0000256" key="15">
    <source>
        <dbReference type="ARBA" id="ARBA00031446"/>
    </source>
</evidence>
<dbReference type="GO" id="GO:0046872">
    <property type="term" value="F:metal ion binding"/>
    <property type="evidence" value="ECO:0007669"/>
    <property type="project" value="UniProtKB-KW"/>
</dbReference>
<evidence type="ECO:0000256" key="2">
    <source>
        <dbReference type="ARBA" id="ARBA00004691"/>
    </source>
</evidence>
<evidence type="ECO:0000256" key="6">
    <source>
        <dbReference type="ARBA" id="ARBA00022485"/>
    </source>
</evidence>
<gene>
    <name evidence="17" type="primary">queH</name>
    <name evidence="18" type="ORF">IFE08_04690</name>
</gene>
<keyword evidence="9 17" id="KW-0671">Queuosine biosynthesis</keyword>
<evidence type="ECO:0000256" key="14">
    <source>
        <dbReference type="ARBA" id="ARBA00023284"/>
    </source>
</evidence>
<feature type="binding site" evidence="17">
    <location>
        <position position="34"/>
    </location>
    <ligand>
        <name>[4Fe-4S] cluster</name>
        <dbReference type="ChEBI" id="CHEBI:49883"/>
    </ligand>
</feature>
<feature type="binding site" evidence="17">
    <location>
        <position position="33"/>
    </location>
    <ligand>
        <name>[4Fe-4S] cluster</name>
        <dbReference type="ChEBI" id="CHEBI:49883"/>
    </ligand>
</feature>
<evidence type="ECO:0000256" key="4">
    <source>
        <dbReference type="ARBA" id="ARBA00012622"/>
    </source>
</evidence>
<dbReference type="PANTHER" id="PTHR36701:SF1">
    <property type="entry name" value="EPOXYQUEUOSINE REDUCTASE QUEH"/>
    <property type="match status" value="1"/>
</dbReference>
<keyword evidence="13 17" id="KW-1015">Disulfide bond</keyword>
<keyword evidence="11 17" id="KW-0408">Iron</keyword>
<keyword evidence="12 17" id="KW-0411">Iron-sulfur</keyword>
<comment type="pathway">
    <text evidence="2 17">tRNA modification; tRNA-queuosine biosynthesis.</text>
</comment>
<comment type="function">
    <text evidence="1 17">Catalyzes the conversion of epoxyqueuosine (oQ) to queuosine (Q), which is a hypermodified base found in the wobble positions of tRNA(Asp), tRNA(Asn), tRNA(His) and tRNA(Tyr).</text>
</comment>
<evidence type="ECO:0000256" key="8">
    <source>
        <dbReference type="ARBA" id="ARBA00022723"/>
    </source>
</evidence>
<dbReference type="UniPathway" id="UPA00392"/>
<evidence type="ECO:0000313" key="18">
    <source>
        <dbReference type="EMBL" id="QOW61677.1"/>
    </source>
</evidence>
<dbReference type="GO" id="GO:0051539">
    <property type="term" value="F:4 iron, 4 sulfur cluster binding"/>
    <property type="evidence" value="ECO:0007669"/>
    <property type="project" value="UniProtKB-UniRule"/>
</dbReference>
<keyword evidence="6 17" id="KW-0004">4Fe-4S</keyword>
<comment type="catalytic activity">
    <reaction evidence="16 17">
        <text>epoxyqueuosine(34) in tRNA + AH2 = queuosine(34) in tRNA + A + H2O</text>
        <dbReference type="Rhea" id="RHEA:32159"/>
        <dbReference type="Rhea" id="RHEA-COMP:18571"/>
        <dbReference type="Rhea" id="RHEA-COMP:18582"/>
        <dbReference type="ChEBI" id="CHEBI:13193"/>
        <dbReference type="ChEBI" id="CHEBI:15377"/>
        <dbReference type="ChEBI" id="CHEBI:17499"/>
        <dbReference type="ChEBI" id="CHEBI:194431"/>
        <dbReference type="ChEBI" id="CHEBI:194443"/>
        <dbReference type="EC" id="1.17.99.6"/>
    </reaction>
</comment>
<dbReference type="GO" id="GO:0052693">
    <property type="term" value="F:epoxyqueuosine reductase activity"/>
    <property type="evidence" value="ECO:0007669"/>
    <property type="project" value="UniProtKB-UniRule"/>
</dbReference>
<feature type="disulfide bond" description="Redox-active" evidence="17">
    <location>
        <begin position="203"/>
        <end position="205"/>
    </location>
</feature>
<evidence type="ECO:0000313" key="19">
    <source>
        <dbReference type="Proteomes" id="UP000593915"/>
    </source>
</evidence>
<dbReference type="PANTHER" id="PTHR36701">
    <property type="entry name" value="EPOXYQUEUOSINE REDUCTASE QUEH"/>
    <property type="match status" value="1"/>
</dbReference>
<reference evidence="18 19" key="1">
    <citation type="submission" date="2020-09" db="EMBL/GenBank/DDBJ databases">
        <title>Characterization of Treponema spp. from bovine digital dermatitis in Korea.</title>
        <authorList>
            <person name="Espiritu H.M."/>
            <person name="Cho Y.I."/>
            <person name="Mamuad L."/>
        </authorList>
    </citation>
    <scope>NUCLEOTIDE SEQUENCE [LARGE SCALE GENOMIC DNA]</scope>
    <source>
        <strain evidence="18 19">KS1</strain>
    </source>
</reference>